<feature type="region of interest" description="Disordered" evidence="1">
    <location>
        <begin position="41"/>
        <end position="68"/>
    </location>
</feature>
<protein>
    <submittedName>
        <fullName evidence="2">Uncharacterized protein</fullName>
    </submittedName>
</protein>
<sequence length="68" mass="7771">CAVRMSSRRTITAWRIESLSARIRLNEIEWVVQRVRLATRYPGPSHDYGSSRVGPQSLPLSLPHRDSP</sequence>
<reference evidence="2" key="1">
    <citation type="submission" date="2023-11" db="EMBL/GenBank/DDBJ databases">
        <authorList>
            <person name="De Vega J J."/>
            <person name="De Vega J J."/>
        </authorList>
    </citation>
    <scope>NUCLEOTIDE SEQUENCE</scope>
</reference>
<proteinExistence type="predicted"/>
<accession>A0AAD2H221</accession>
<dbReference type="Proteomes" id="UP001295794">
    <property type="component" value="Unassembled WGS sequence"/>
</dbReference>
<keyword evidence="3" id="KW-1185">Reference proteome</keyword>
<organism evidence="2 3">
    <name type="scientific">Mycena citricolor</name>
    <dbReference type="NCBI Taxonomy" id="2018698"/>
    <lineage>
        <taxon>Eukaryota</taxon>
        <taxon>Fungi</taxon>
        <taxon>Dikarya</taxon>
        <taxon>Basidiomycota</taxon>
        <taxon>Agaricomycotina</taxon>
        <taxon>Agaricomycetes</taxon>
        <taxon>Agaricomycetidae</taxon>
        <taxon>Agaricales</taxon>
        <taxon>Marasmiineae</taxon>
        <taxon>Mycenaceae</taxon>
        <taxon>Mycena</taxon>
    </lineage>
</organism>
<comment type="caution">
    <text evidence="2">The sequence shown here is derived from an EMBL/GenBank/DDBJ whole genome shotgun (WGS) entry which is preliminary data.</text>
</comment>
<name>A0AAD2H221_9AGAR</name>
<gene>
    <name evidence="2" type="ORF">MYCIT1_LOCUS8629</name>
</gene>
<evidence type="ECO:0000313" key="3">
    <source>
        <dbReference type="Proteomes" id="UP001295794"/>
    </source>
</evidence>
<feature type="non-terminal residue" evidence="2">
    <location>
        <position position="68"/>
    </location>
</feature>
<evidence type="ECO:0000313" key="2">
    <source>
        <dbReference type="EMBL" id="CAK5266719.1"/>
    </source>
</evidence>
<evidence type="ECO:0000256" key="1">
    <source>
        <dbReference type="SAM" id="MobiDB-lite"/>
    </source>
</evidence>
<dbReference type="AlphaFoldDB" id="A0AAD2H221"/>
<dbReference type="EMBL" id="CAVNYO010000110">
    <property type="protein sequence ID" value="CAK5266719.1"/>
    <property type="molecule type" value="Genomic_DNA"/>
</dbReference>